<evidence type="ECO:0000313" key="3">
    <source>
        <dbReference type="EMBL" id="OFV66523.1"/>
    </source>
</evidence>
<dbReference type="Proteomes" id="UP000885936">
    <property type="component" value="Unassembled WGS sequence"/>
</dbReference>
<dbReference type="GO" id="GO:0009055">
    <property type="term" value="F:electron transfer activity"/>
    <property type="evidence" value="ECO:0007669"/>
    <property type="project" value="InterPro"/>
</dbReference>
<accession>A0A1F2P5U9</accession>
<sequence>MVVELKEGVYWVGAVDWAAREFHDYVIPAGTTYNAYLIVDEKVALIDTVKHGFLDELMMRIEKIIEPERIDYVISNHGEMDHSGVLPWVMNRVSKDATVVTSMKGEESLRKYYRHNWNLMTVKAGDEISLGKKTLTFLPVPMLHWPDSMMTYLREDKILFSNDAFGQHLASHERFDDEVDPDELMEYVRSYFANILMPFSDLIIRKLDEISKLNLPIDMIAPSHGLIWRKKPESIIKEYIRLAEGKTERRAVIIYDTMWHSTEKMAVAIAEGIADEGVKAEIVKLRSAHISEAVTKVLGAGALVVGSPTLNNGVFPTVAGFMAYLEGLKPKVKKGGVFGSYGWAGGAVKKLQAQLEAMGIEIIEDGLEIKFLPDPDDIKSCIEFGKLIGRSVKEGFE</sequence>
<dbReference type="SUPFAM" id="SSF56281">
    <property type="entry name" value="Metallo-hydrolase/oxidoreductase"/>
    <property type="match status" value="1"/>
</dbReference>
<evidence type="ECO:0000259" key="1">
    <source>
        <dbReference type="PROSITE" id="PS50902"/>
    </source>
</evidence>
<dbReference type="PIRSF" id="PIRSF005243">
    <property type="entry name" value="ROO"/>
    <property type="match status" value="1"/>
</dbReference>
<dbReference type="InterPro" id="IPR001279">
    <property type="entry name" value="Metallo-B-lactamas"/>
</dbReference>
<dbReference type="CDD" id="cd07709">
    <property type="entry name" value="flavodiiron_proteins_MBL-fold"/>
    <property type="match status" value="1"/>
</dbReference>
<gene>
    <name evidence="2" type="ORF">ENI32_04275</name>
    <name evidence="3" type="ORF">SBU_000490</name>
</gene>
<proteinExistence type="predicted"/>
<name>A0A1F2P5U9_9EURY</name>
<dbReference type="AlphaFoldDB" id="A0A1F2P5U9"/>
<protein>
    <submittedName>
        <fullName evidence="2">FprA family A-type flavoprotein</fullName>
    </submittedName>
    <submittedName>
        <fullName evidence="3">Metallo-beta-lactamase</fullName>
    </submittedName>
</protein>
<dbReference type="EMBL" id="DRIE01000073">
    <property type="protein sequence ID" value="HEC57086.1"/>
    <property type="molecule type" value="Genomic_DNA"/>
</dbReference>
<feature type="domain" description="Flavodoxin-like" evidence="1">
    <location>
        <begin position="251"/>
        <end position="389"/>
    </location>
</feature>
<dbReference type="GO" id="GO:0016491">
    <property type="term" value="F:oxidoreductase activity"/>
    <property type="evidence" value="ECO:0007669"/>
    <property type="project" value="InterPro"/>
</dbReference>
<comment type="caution">
    <text evidence="3">The sequence shown here is derived from an EMBL/GenBank/DDBJ whole genome shotgun (WGS) entry which is preliminary data.</text>
</comment>
<dbReference type="GO" id="GO:0010181">
    <property type="term" value="F:FMN binding"/>
    <property type="evidence" value="ECO:0007669"/>
    <property type="project" value="InterPro"/>
</dbReference>
<reference evidence="2" key="2">
    <citation type="journal article" date="2020" name="mSystems">
        <title>Genome- and Community-Level Interaction Insights into Carbon Utilization and Element Cycling Functions of Hydrothermarchaeota in Hydrothermal Sediment.</title>
        <authorList>
            <person name="Zhou Z."/>
            <person name="Liu Y."/>
            <person name="Xu W."/>
            <person name="Pan J."/>
            <person name="Luo Z.H."/>
            <person name="Li M."/>
        </authorList>
    </citation>
    <scope>NUCLEOTIDE SEQUENCE [LARGE SCALE GENOMIC DNA]</scope>
    <source>
        <strain evidence="2">HyVt-386</strain>
    </source>
</reference>
<dbReference type="SUPFAM" id="SSF52218">
    <property type="entry name" value="Flavoproteins"/>
    <property type="match status" value="1"/>
</dbReference>
<dbReference type="STRING" id="1839936.SBU_000490"/>
<dbReference type="Gene3D" id="3.40.50.360">
    <property type="match status" value="1"/>
</dbReference>
<evidence type="ECO:0000313" key="2">
    <source>
        <dbReference type="EMBL" id="HEC57086.1"/>
    </source>
</evidence>
<evidence type="ECO:0000313" key="4">
    <source>
        <dbReference type="Proteomes" id="UP000185779"/>
    </source>
</evidence>
<dbReference type="PROSITE" id="PS50902">
    <property type="entry name" value="FLAVODOXIN_LIKE"/>
    <property type="match status" value="1"/>
</dbReference>
<dbReference type="Gene3D" id="3.60.15.10">
    <property type="entry name" value="Ribonuclease Z/Hydroxyacylglutathione hydrolase-like"/>
    <property type="match status" value="1"/>
</dbReference>
<dbReference type="EMBL" id="LYOR01000002">
    <property type="protein sequence ID" value="OFV66523.1"/>
    <property type="molecule type" value="Genomic_DNA"/>
</dbReference>
<dbReference type="GO" id="GO:0046872">
    <property type="term" value="F:metal ion binding"/>
    <property type="evidence" value="ECO:0007669"/>
    <property type="project" value="InterPro"/>
</dbReference>
<reference evidence="3 4" key="1">
    <citation type="submission" date="2016-05" db="EMBL/GenBank/DDBJ databases">
        <title>Microbial consortia oxidize butane by reversing methanogenesis.</title>
        <authorList>
            <person name="Laso-Perez R."/>
            <person name="Richter M."/>
            <person name="Wegener G."/>
            <person name="Musat F."/>
        </authorList>
    </citation>
    <scope>NUCLEOTIDE SEQUENCE [LARGE SCALE GENOMIC DNA]</scope>
    <source>
        <strain evidence="3">BOX1</strain>
    </source>
</reference>
<organism evidence="3 4">
    <name type="scientific">Candidatus Syntropharchaeum butanivorans</name>
    <dbReference type="NCBI Taxonomy" id="1839936"/>
    <lineage>
        <taxon>Archaea</taxon>
        <taxon>Methanobacteriati</taxon>
        <taxon>Methanobacteriota</taxon>
        <taxon>Stenosarchaea group</taxon>
        <taxon>Methanomicrobia</taxon>
        <taxon>Methanosarcinales</taxon>
        <taxon>ANME-2 cluster</taxon>
        <taxon>Candidatus Syntropharchaeum</taxon>
    </lineage>
</organism>
<dbReference type="Proteomes" id="UP000185779">
    <property type="component" value="Unassembled WGS sequence"/>
</dbReference>
<dbReference type="PANTHER" id="PTHR43717:SF1">
    <property type="entry name" value="ANAEROBIC NITRIC OXIDE REDUCTASE FLAVORUBREDOXIN"/>
    <property type="match status" value="1"/>
</dbReference>
<dbReference type="Pfam" id="PF00258">
    <property type="entry name" value="Flavodoxin_1"/>
    <property type="match status" value="1"/>
</dbReference>
<dbReference type="SMART" id="SM00849">
    <property type="entry name" value="Lactamase_B"/>
    <property type="match status" value="1"/>
</dbReference>
<dbReference type="InterPro" id="IPR045761">
    <property type="entry name" value="ODP_dom"/>
</dbReference>
<dbReference type="InterPro" id="IPR008254">
    <property type="entry name" value="Flavodoxin/NO_synth"/>
</dbReference>
<dbReference type="PANTHER" id="PTHR43717">
    <property type="entry name" value="ANAEROBIC NITRIC OXIDE REDUCTASE FLAVORUBREDOXIN"/>
    <property type="match status" value="1"/>
</dbReference>
<dbReference type="PATRIC" id="fig|1839936.3.peg.495"/>
<keyword evidence="4" id="KW-1185">Reference proteome</keyword>
<dbReference type="InterPro" id="IPR029039">
    <property type="entry name" value="Flavoprotein-like_sf"/>
</dbReference>
<dbReference type="InterPro" id="IPR036866">
    <property type="entry name" value="RibonucZ/Hydroxyglut_hydro"/>
</dbReference>
<dbReference type="InterPro" id="IPR016440">
    <property type="entry name" value="Rubredoxin-O_OxRdtase"/>
</dbReference>
<dbReference type="Pfam" id="PF19583">
    <property type="entry name" value="ODP"/>
    <property type="match status" value="1"/>
</dbReference>